<gene>
    <name evidence="9" type="ORF">OSCT_2937</name>
</gene>
<reference evidence="9 10" key="1">
    <citation type="journal article" date="2011" name="J. Bacteriol.">
        <title>Draft genome sequence of the anoxygenic filamentous phototrophic bacterium Oscillochloris trichoides subsp. DG-6.</title>
        <authorList>
            <person name="Kuznetsov B.B."/>
            <person name="Ivanovsky R.N."/>
            <person name="Keppen O.I."/>
            <person name="Sukhacheva M.V."/>
            <person name="Bumazhkin B.K."/>
            <person name="Patutina E.O."/>
            <person name="Beletsky A.V."/>
            <person name="Mardanov A.V."/>
            <person name="Baslerov R.V."/>
            <person name="Panteleeva A.N."/>
            <person name="Kolganova T.V."/>
            <person name="Ravin N.V."/>
            <person name="Skryabin K.G."/>
        </authorList>
    </citation>
    <scope>NUCLEOTIDE SEQUENCE [LARGE SCALE GENOMIC DNA]</scope>
    <source>
        <strain evidence="9 10">DG-6</strain>
    </source>
</reference>
<dbReference type="GO" id="GO:0005886">
    <property type="term" value="C:plasma membrane"/>
    <property type="evidence" value="ECO:0007669"/>
    <property type="project" value="UniProtKB-SubCell"/>
</dbReference>
<evidence type="ECO:0008006" key="11">
    <source>
        <dbReference type="Google" id="ProtNLM"/>
    </source>
</evidence>
<keyword evidence="4 8" id="KW-0812">Transmembrane</keyword>
<feature type="transmembrane region" description="Helical" evidence="8">
    <location>
        <begin position="297"/>
        <end position="314"/>
    </location>
</feature>
<feature type="transmembrane region" description="Helical" evidence="8">
    <location>
        <begin position="265"/>
        <end position="285"/>
    </location>
</feature>
<dbReference type="Pfam" id="PF09594">
    <property type="entry name" value="GT87"/>
    <property type="match status" value="1"/>
</dbReference>
<dbReference type="Proteomes" id="UP000054010">
    <property type="component" value="Unassembled WGS sequence"/>
</dbReference>
<dbReference type="GO" id="GO:0016758">
    <property type="term" value="F:hexosyltransferase activity"/>
    <property type="evidence" value="ECO:0007669"/>
    <property type="project" value="InterPro"/>
</dbReference>
<dbReference type="STRING" id="765420.OSCT_2937"/>
<evidence type="ECO:0000256" key="6">
    <source>
        <dbReference type="ARBA" id="ARBA00023136"/>
    </source>
</evidence>
<feature type="transmembrane region" description="Helical" evidence="8">
    <location>
        <begin position="50"/>
        <end position="76"/>
    </location>
</feature>
<evidence type="ECO:0000256" key="2">
    <source>
        <dbReference type="ARBA" id="ARBA00022475"/>
    </source>
</evidence>
<name>E1IHY6_9CHLR</name>
<evidence type="ECO:0000256" key="1">
    <source>
        <dbReference type="ARBA" id="ARBA00004651"/>
    </source>
</evidence>
<keyword evidence="5 8" id="KW-1133">Transmembrane helix</keyword>
<dbReference type="HOGENOM" id="CLU_871086_0_0_0"/>
<keyword evidence="10" id="KW-1185">Reference proteome</keyword>
<evidence type="ECO:0000256" key="4">
    <source>
        <dbReference type="ARBA" id="ARBA00022692"/>
    </source>
</evidence>
<comment type="subcellular location">
    <subcellularLocation>
        <location evidence="1">Cell membrane</location>
        <topology evidence="1">Multi-pass membrane protein</topology>
    </subcellularLocation>
</comment>
<keyword evidence="2" id="KW-1003">Cell membrane</keyword>
<dbReference type="EMBL" id="ADVR01000121">
    <property type="protein sequence ID" value="EFO79191.1"/>
    <property type="molecule type" value="Genomic_DNA"/>
</dbReference>
<accession>E1IHY6</accession>
<feature type="transmembrane region" description="Helical" evidence="8">
    <location>
        <begin position="88"/>
        <end position="116"/>
    </location>
</feature>
<feature type="transmembrane region" description="Helical" evidence="8">
    <location>
        <begin position="165"/>
        <end position="187"/>
    </location>
</feature>
<keyword evidence="6 8" id="KW-0472">Membrane</keyword>
<dbReference type="OrthoDB" id="151994at2"/>
<evidence type="ECO:0000313" key="9">
    <source>
        <dbReference type="EMBL" id="EFO79191.1"/>
    </source>
</evidence>
<dbReference type="InterPro" id="IPR018584">
    <property type="entry name" value="GT87"/>
</dbReference>
<evidence type="ECO:0000256" key="7">
    <source>
        <dbReference type="ARBA" id="ARBA00024033"/>
    </source>
</evidence>
<keyword evidence="3" id="KW-0808">Transferase</keyword>
<evidence type="ECO:0000256" key="3">
    <source>
        <dbReference type="ARBA" id="ARBA00022679"/>
    </source>
</evidence>
<feature type="transmembrane region" description="Helical" evidence="8">
    <location>
        <begin position="236"/>
        <end position="259"/>
    </location>
</feature>
<evidence type="ECO:0000256" key="5">
    <source>
        <dbReference type="ARBA" id="ARBA00022989"/>
    </source>
</evidence>
<comment type="similarity">
    <text evidence="7">Belongs to the glycosyltransferase 87 family.</text>
</comment>
<dbReference type="AlphaFoldDB" id="E1IHY6"/>
<proteinExistence type="inferred from homology"/>
<dbReference type="eggNOG" id="ENOG5033B3J">
    <property type="taxonomic scope" value="Bacteria"/>
</dbReference>
<feature type="transmembrane region" description="Helical" evidence="8">
    <location>
        <begin position="128"/>
        <end position="153"/>
    </location>
</feature>
<feature type="transmembrane region" description="Helical" evidence="8">
    <location>
        <begin position="207"/>
        <end position="224"/>
    </location>
</feature>
<evidence type="ECO:0000256" key="8">
    <source>
        <dbReference type="SAM" id="Phobius"/>
    </source>
</evidence>
<protein>
    <recommendedName>
        <fullName evidence="11">DUF2029 domain-containing protein</fullName>
    </recommendedName>
</protein>
<organism evidence="9 10">
    <name type="scientific">Oscillochloris trichoides DG-6</name>
    <dbReference type="NCBI Taxonomy" id="765420"/>
    <lineage>
        <taxon>Bacteria</taxon>
        <taxon>Bacillati</taxon>
        <taxon>Chloroflexota</taxon>
        <taxon>Chloroflexia</taxon>
        <taxon>Chloroflexales</taxon>
        <taxon>Chloroflexineae</taxon>
        <taxon>Oscillochloridaceae</taxon>
        <taxon>Oscillochloris</taxon>
    </lineage>
</organism>
<comment type="caution">
    <text evidence="9">The sequence shown here is derived from an EMBL/GenBank/DDBJ whole genome shotgun (WGS) entry which is preliminary data.</text>
</comment>
<evidence type="ECO:0000313" key="10">
    <source>
        <dbReference type="Proteomes" id="UP000054010"/>
    </source>
</evidence>
<sequence>MEDAFADWRLLMAGIQLWLSGGNPYGQYPHPVAEGVIVHVGAYAYPPPTLILFTPLALLPWPISSMLMLMFSIVPFDRWCRKTTQRSALPWLLVWLPFAQGIWVGQTTLLVVAALIWAEQASQERRPIWAGFLLALALLKPQVGILPLAWLLAAALWQRQWRLPLSFALFSALFWGSMLLISGPQIYIQWYTALTGYQDFLPNRPLIFLPLGPLVAATALYVWYRRGRGDWFGLALLLNTLLYPLSVIYAISALAVIIVRWNPRWAWYPLILSWFLARYVMVPLISPDHVAANVQSIVIASLLAVVLPQIPIPWPRSRPPVLQ</sequence>